<evidence type="ECO:0000313" key="2">
    <source>
        <dbReference type="Proteomes" id="UP001060215"/>
    </source>
</evidence>
<dbReference type="Proteomes" id="UP001060215">
    <property type="component" value="Chromosome 10"/>
</dbReference>
<reference evidence="1 2" key="1">
    <citation type="journal article" date="2022" name="Plant J.">
        <title>Chromosome-level genome of Camellia lanceoleosa provides a valuable resource for understanding genome evolution and self-incompatibility.</title>
        <authorList>
            <person name="Gong W."/>
            <person name="Xiao S."/>
            <person name="Wang L."/>
            <person name="Liao Z."/>
            <person name="Chang Y."/>
            <person name="Mo W."/>
            <person name="Hu G."/>
            <person name="Li W."/>
            <person name="Zhao G."/>
            <person name="Zhu H."/>
            <person name="Hu X."/>
            <person name="Ji K."/>
            <person name="Xiang X."/>
            <person name="Song Q."/>
            <person name="Yuan D."/>
            <person name="Jin S."/>
            <person name="Zhang L."/>
        </authorList>
    </citation>
    <scope>NUCLEOTIDE SEQUENCE [LARGE SCALE GENOMIC DNA]</scope>
    <source>
        <strain evidence="1">SQ_2022a</strain>
    </source>
</reference>
<dbReference type="EMBL" id="CM045767">
    <property type="protein sequence ID" value="KAI7998825.1"/>
    <property type="molecule type" value="Genomic_DNA"/>
</dbReference>
<comment type="caution">
    <text evidence="1">The sequence shown here is derived from an EMBL/GenBank/DDBJ whole genome shotgun (WGS) entry which is preliminary data.</text>
</comment>
<protein>
    <submittedName>
        <fullName evidence="1">Polygalacturonase 1 beta-like protein 3</fullName>
    </submittedName>
</protein>
<evidence type="ECO:0000313" key="1">
    <source>
        <dbReference type="EMBL" id="KAI7998825.1"/>
    </source>
</evidence>
<keyword evidence="2" id="KW-1185">Reference proteome</keyword>
<name>A0ACC0GCQ2_9ERIC</name>
<proteinExistence type="predicted"/>
<gene>
    <name evidence="1" type="ORF">LOK49_LG10G02690</name>
</gene>
<accession>A0ACC0GCQ2</accession>
<sequence length="67" mass="7489">MNYREKSNVDDDSFQSYANNSNSGIVKFKSYGQSFNKGIDKFNGYGKGSKLAKVKSKFGLALVFCFL</sequence>
<organism evidence="1 2">
    <name type="scientific">Camellia lanceoleosa</name>
    <dbReference type="NCBI Taxonomy" id="1840588"/>
    <lineage>
        <taxon>Eukaryota</taxon>
        <taxon>Viridiplantae</taxon>
        <taxon>Streptophyta</taxon>
        <taxon>Embryophyta</taxon>
        <taxon>Tracheophyta</taxon>
        <taxon>Spermatophyta</taxon>
        <taxon>Magnoliopsida</taxon>
        <taxon>eudicotyledons</taxon>
        <taxon>Gunneridae</taxon>
        <taxon>Pentapetalae</taxon>
        <taxon>asterids</taxon>
        <taxon>Ericales</taxon>
        <taxon>Theaceae</taxon>
        <taxon>Camellia</taxon>
    </lineage>
</organism>